<sequence>MNFICQELIAPDSPIEPIVQNFGFSSLNTFIPAPQKVYGMTPAQYRRKHRNGNTMEKV</sequence>
<proteinExistence type="predicted"/>
<evidence type="ECO:0000259" key="3">
    <source>
        <dbReference type="PROSITE" id="PS01124"/>
    </source>
</evidence>
<dbReference type="InterPro" id="IPR018060">
    <property type="entry name" value="HTH_AraC"/>
</dbReference>
<dbReference type="SUPFAM" id="SSF46689">
    <property type="entry name" value="Homeodomain-like"/>
    <property type="match status" value="1"/>
</dbReference>
<gene>
    <name evidence="4" type="ORF">JRJ22_01075</name>
</gene>
<dbReference type="Gene3D" id="1.10.10.60">
    <property type="entry name" value="Homeodomain-like"/>
    <property type="match status" value="1"/>
</dbReference>
<keyword evidence="1" id="KW-0805">Transcription regulation</keyword>
<evidence type="ECO:0000313" key="5">
    <source>
        <dbReference type="Proteomes" id="UP000663452"/>
    </source>
</evidence>
<protein>
    <submittedName>
        <fullName evidence="4">Helix-turn-helix transcriptional regulator</fullName>
    </submittedName>
</protein>
<accession>A0ABX7LHL8</accession>
<evidence type="ECO:0000313" key="4">
    <source>
        <dbReference type="EMBL" id="QSF47565.1"/>
    </source>
</evidence>
<name>A0ABX7LHL8_9BACL</name>
<reference evidence="4 5" key="1">
    <citation type="submission" date="2021-02" db="EMBL/GenBank/DDBJ databases">
        <title>Paenibacillus tianjinensis sp. nov.</title>
        <authorList>
            <person name="Liu H."/>
        </authorList>
    </citation>
    <scope>NUCLEOTIDE SEQUENCE [LARGE SCALE GENOMIC DNA]</scope>
    <source>
        <strain evidence="4 5">TB2019</strain>
    </source>
</reference>
<keyword evidence="2" id="KW-0804">Transcription</keyword>
<dbReference type="EMBL" id="CP070969">
    <property type="protein sequence ID" value="QSF47565.1"/>
    <property type="molecule type" value="Genomic_DNA"/>
</dbReference>
<evidence type="ECO:0000256" key="1">
    <source>
        <dbReference type="ARBA" id="ARBA00023015"/>
    </source>
</evidence>
<dbReference type="RefSeq" id="WP_206104928.1">
    <property type="nucleotide sequence ID" value="NZ_CP070969.1"/>
</dbReference>
<keyword evidence="5" id="KW-1185">Reference proteome</keyword>
<organism evidence="4 5">
    <name type="scientific">Paenibacillus tianjinensis</name>
    <dbReference type="NCBI Taxonomy" id="2810347"/>
    <lineage>
        <taxon>Bacteria</taxon>
        <taxon>Bacillati</taxon>
        <taxon>Bacillota</taxon>
        <taxon>Bacilli</taxon>
        <taxon>Bacillales</taxon>
        <taxon>Paenibacillaceae</taxon>
        <taxon>Paenibacillus</taxon>
    </lineage>
</organism>
<dbReference type="Proteomes" id="UP000663452">
    <property type="component" value="Chromosome"/>
</dbReference>
<evidence type="ECO:0000256" key="2">
    <source>
        <dbReference type="ARBA" id="ARBA00023163"/>
    </source>
</evidence>
<feature type="domain" description="HTH araC/xylS-type" evidence="3">
    <location>
        <begin position="1"/>
        <end position="48"/>
    </location>
</feature>
<dbReference type="InterPro" id="IPR009057">
    <property type="entry name" value="Homeodomain-like_sf"/>
</dbReference>
<dbReference type="PROSITE" id="PS01124">
    <property type="entry name" value="HTH_ARAC_FAMILY_2"/>
    <property type="match status" value="1"/>
</dbReference>